<dbReference type="Proteomes" id="UP000325081">
    <property type="component" value="Unassembled WGS sequence"/>
</dbReference>
<name>A0A5A7R7T4_STRAF</name>
<keyword evidence="1" id="KW-0418">Kinase</keyword>
<accession>A0A5A7R7T4</accession>
<protein>
    <submittedName>
        <fullName evidence="1">Aspartate/glutamate/uridylate kinase family protein</fullName>
    </submittedName>
</protein>
<evidence type="ECO:0000313" key="1">
    <source>
        <dbReference type="EMBL" id="GER53478.1"/>
    </source>
</evidence>
<keyword evidence="1" id="KW-0808">Transferase</keyword>
<proteinExistence type="predicted"/>
<dbReference type="EMBL" id="BKCP01010626">
    <property type="protein sequence ID" value="GER53478.1"/>
    <property type="molecule type" value="Genomic_DNA"/>
</dbReference>
<evidence type="ECO:0000313" key="2">
    <source>
        <dbReference type="Proteomes" id="UP000325081"/>
    </source>
</evidence>
<organism evidence="1 2">
    <name type="scientific">Striga asiatica</name>
    <name type="common">Asiatic witchweed</name>
    <name type="synonym">Buchnera asiatica</name>
    <dbReference type="NCBI Taxonomy" id="4170"/>
    <lineage>
        <taxon>Eukaryota</taxon>
        <taxon>Viridiplantae</taxon>
        <taxon>Streptophyta</taxon>
        <taxon>Embryophyta</taxon>
        <taxon>Tracheophyta</taxon>
        <taxon>Spermatophyta</taxon>
        <taxon>Magnoliopsida</taxon>
        <taxon>eudicotyledons</taxon>
        <taxon>Gunneridae</taxon>
        <taxon>Pentapetalae</taxon>
        <taxon>asterids</taxon>
        <taxon>lamiids</taxon>
        <taxon>Lamiales</taxon>
        <taxon>Orobanchaceae</taxon>
        <taxon>Buchnereae</taxon>
        <taxon>Striga</taxon>
    </lineage>
</organism>
<sequence>MFGSLEENLDFVTGKVFGLICYFSGHHLDPIYGGLQLRRVTEVQIPEIGPPENRVFILRELEPKEDDGLQGVFGGGVLCSVRRGLSAGLAPAPPSVLVRCGGSGVSSRTA</sequence>
<comment type="caution">
    <text evidence="1">The sequence shown here is derived from an EMBL/GenBank/DDBJ whole genome shotgun (WGS) entry which is preliminary data.</text>
</comment>
<keyword evidence="2" id="KW-1185">Reference proteome</keyword>
<reference evidence="2" key="1">
    <citation type="journal article" date="2019" name="Curr. Biol.">
        <title>Genome Sequence of Striga asiatica Provides Insight into the Evolution of Plant Parasitism.</title>
        <authorList>
            <person name="Yoshida S."/>
            <person name="Kim S."/>
            <person name="Wafula E.K."/>
            <person name="Tanskanen J."/>
            <person name="Kim Y.M."/>
            <person name="Honaas L."/>
            <person name="Yang Z."/>
            <person name="Spallek T."/>
            <person name="Conn C.E."/>
            <person name="Ichihashi Y."/>
            <person name="Cheong K."/>
            <person name="Cui S."/>
            <person name="Der J.P."/>
            <person name="Gundlach H."/>
            <person name="Jiao Y."/>
            <person name="Hori C."/>
            <person name="Ishida J.K."/>
            <person name="Kasahara H."/>
            <person name="Kiba T."/>
            <person name="Kim M.S."/>
            <person name="Koo N."/>
            <person name="Laohavisit A."/>
            <person name="Lee Y.H."/>
            <person name="Lumba S."/>
            <person name="McCourt P."/>
            <person name="Mortimer J.C."/>
            <person name="Mutuku J.M."/>
            <person name="Nomura T."/>
            <person name="Sasaki-Sekimoto Y."/>
            <person name="Seto Y."/>
            <person name="Wang Y."/>
            <person name="Wakatake T."/>
            <person name="Sakakibara H."/>
            <person name="Demura T."/>
            <person name="Yamaguchi S."/>
            <person name="Yoneyama K."/>
            <person name="Manabe R.I."/>
            <person name="Nelson D.C."/>
            <person name="Schulman A.H."/>
            <person name="Timko M.P."/>
            <person name="dePamphilis C.W."/>
            <person name="Choi D."/>
            <person name="Shirasu K."/>
        </authorList>
    </citation>
    <scope>NUCLEOTIDE SEQUENCE [LARGE SCALE GENOMIC DNA]</scope>
    <source>
        <strain evidence="2">cv. UVA1</strain>
    </source>
</reference>
<dbReference type="AlphaFoldDB" id="A0A5A7R7T4"/>
<gene>
    <name evidence="1" type="ORF">STAS_31005</name>
</gene>
<feature type="non-terminal residue" evidence="1">
    <location>
        <position position="110"/>
    </location>
</feature>
<dbReference type="GO" id="GO:0016301">
    <property type="term" value="F:kinase activity"/>
    <property type="evidence" value="ECO:0007669"/>
    <property type="project" value="UniProtKB-KW"/>
</dbReference>